<dbReference type="Proteomes" id="UP000005237">
    <property type="component" value="Unassembled WGS sequence"/>
</dbReference>
<dbReference type="AlphaFoldDB" id="A0A8R1IB15"/>
<name>A0A8R1IB15_CAEJA</name>
<evidence type="ECO:0000313" key="2">
    <source>
        <dbReference type="Proteomes" id="UP000005237"/>
    </source>
</evidence>
<evidence type="ECO:0000313" key="1">
    <source>
        <dbReference type="EnsemblMetazoa" id="CJA32320.1"/>
    </source>
</evidence>
<sequence length="75" mass="8862">MIENKLRVYLGSHHLDTFKEGCARKLSNRTGQLYNVSRRFLPFLRLNDKRAKNCSNRSLWCCYFNYGLDLNSLDS</sequence>
<proteinExistence type="predicted"/>
<dbReference type="EnsemblMetazoa" id="CJA32320.1">
    <property type="protein sequence ID" value="CJA32320.1"/>
    <property type="gene ID" value="WBGene00208167"/>
</dbReference>
<reference evidence="2" key="1">
    <citation type="submission" date="2010-08" db="EMBL/GenBank/DDBJ databases">
        <authorList>
            <consortium name="Caenorhabditis japonica Sequencing Consortium"/>
            <person name="Wilson R.K."/>
        </authorList>
    </citation>
    <scope>NUCLEOTIDE SEQUENCE [LARGE SCALE GENOMIC DNA]</scope>
    <source>
        <strain evidence="2">DF5081</strain>
    </source>
</reference>
<organism evidence="1 2">
    <name type="scientific">Caenorhabditis japonica</name>
    <dbReference type="NCBI Taxonomy" id="281687"/>
    <lineage>
        <taxon>Eukaryota</taxon>
        <taxon>Metazoa</taxon>
        <taxon>Ecdysozoa</taxon>
        <taxon>Nematoda</taxon>
        <taxon>Chromadorea</taxon>
        <taxon>Rhabditida</taxon>
        <taxon>Rhabditina</taxon>
        <taxon>Rhabditomorpha</taxon>
        <taxon>Rhabditoidea</taxon>
        <taxon>Rhabditidae</taxon>
        <taxon>Peloderinae</taxon>
        <taxon>Caenorhabditis</taxon>
    </lineage>
</organism>
<reference evidence="1" key="2">
    <citation type="submission" date="2022-06" db="UniProtKB">
        <authorList>
            <consortium name="EnsemblMetazoa"/>
        </authorList>
    </citation>
    <scope>IDENTIFICATION</scope>
    <source>
        <strain evidence="1">DF5081</strain>
    </source>
</reference>
<accession>A0A8R1IB15</accession>
<protein>
    <submittedName>
        <fullName evidence="1">Uncharacterized protein</fullName>
    </submittedName>
</protein>
<keyword evidence="2" id="KW-1185">Reference proteome</keyword>